<evidence type="ECO:0000313" key="2">
    <source>
        <dbReference type="EMBL" id="TFV46489.1"/>
    </source>
</evidence>
<dbReference type="Proteomes" id="UP000297966">
    <property type="component" value="Unassembled WGS sequence"/>
</dbReference>
<gene>
    <name evidence="2" type="ORF">E4K65_20915</name>
</gene>
<keyword evidence="1" id="KW-0472">Membrane</keyword>
<evidence type="ECO:0000313" key="3">
    <source>
        <dbReference type="Proteomes" id="UP000297966"/>
    </source>
</evidence>
<feature type="transmembrane region" description="Helical" evidence="1">
    <location>
        <begin position="39"/>
        <end position="62"/>
    </location>
</feature>
<accession>A0A4Y9LUF6</accession>
<organism evidence="2 3">
    <name type="scientific">Bradyrhizobium niftali</name>
    <dbReference type="NCBI Taxonomy" id="2560055"/>
    <lineage>
        <taxon>Bacteria</taxon>
        <taxon>Pseudomonadati</taxon>
        <taxon>Pseudomonadota</taxon>
        <taxon>Alphaproteobacteria</taxon>
        <taxon>Hyphomicrobiales</taxon>
        <taxon>Nitrobacteraceae</taxon>
        <taxon>Bradyrhizobium</taxon>
    </lineage>
</organism>
<reference evidence="2 3" key="1">
    <citation type="submission" date="2019-03" db="EMBL/GenBank/DDBJ databases">
        <title>Bradyrhizobium diversity isolated from nodules of Chamaecrista fasciculata.</title>
        <authorList>
            <person name="Klepa M.S."/>
            <person name="Urquiaga M.O."/>
            <person name="Hungria M."/>
            <person name="Delamuta J.R."/>
        </authorList>
    </citation>
    <scope>NUCLEOTIDE SEQUENCE [LARGE SCALE GENOMIC DNA]</scope>
    <source>
        <strain evidence="2 3">CNPSo 3448</strain>
    </source>
</reference>
<dbReference type="EMBL" id="SPQT01000011">
    <property type="protein sequence ID" value="TFV46489.1"/>
    <property type="molecule type" value="Genomic_DNA"/>
</dbReference>
<sequence length="243" mass="27831">MIKRGLSVFDPPKDLVDASGVTPKLSEDERVIWIGTPGWFSTFFCSTAVPTWGAFCLALFAYHGIYALTPEQHAIEGLVRGRWIVVCVIVVFAFIPQLFALGIGGAFAYILTTERMIVKIDQTRMFVRWLRYFKSVADTDGFATYDLKYLNGARVYAGLWSYGNVSVRHIVGSFGELRYDPYRSEPVFRDRRYVKVFWRRLPHFRLAETPCNVYFGIKDVGRLGDLLNDQCAADIERIASRRR</sequence>
<proteinExistence type="predicted"/>
<protein>
    <submittedName>
        <fullName evidence="2">Uncharacterized protein</fullName>
    </submittedName>
</protein>
<feature type="transmembrane region" description="Helical" evidence="1">
    <location>
        <begin position="83"/>
        <end position="111"/>
    </location>
</feature>
<keyword evidence="1" id="KW-1133">Transmembrane helix</keyword>
<name>A0A4Y9LUF6_9BRAD</name>
<dbReference type="AlphaFoldDB" id="A0A4Y9LUF6"/>
<evidence type="ECO:0000256" key="1">
    <source>
        <dbReference type="SAM" id="Phobius"/>
    </source>
</evidence>
<dbReference type="RefSeq" id="WP_135175768.1">
    <property type="nucleotide sequence ID" value="NZ_SPQT01000011.1"/>
</dbReference>
<keyword evidence="1" id="KW-0812">Transmembrane</keyword>
<keyword evidence="3" id="KW-1185">Reference proteome</keyword>
<comment type="caution">
    <text evidence="2">The sequence shown here is derived from an EMBL/GenBank/DDBJ whole genome shotgun (WGS) entry which is preliminary data.</text>
</comment>